<proteinExistence type="inferred from homology"/>
<evidence type="ECO:0000256" key="7">
    <source>
        <dbReference type="ARBA" id="ARBA00043987"/>
    </source>
</evidence>
<dbReference type="GO" id="GO:0016757">
    <property type="term" value="F:glycosyltransferase activity"/>
    <property type="evidence" value="ECO:0007669"/>
    <property type="project" value="UniProtKB-KW"/>
</dbReference>
<comment type="similarity">
    <text evidence="7">Belongs to the MptA/B family.</text>
</comment>
<evidence type="ECO:0000256" key="6">
    <source>
        <dbReference type="ARBA" id="ARBA00023136"/>
    </source>
</evidence>
<evidence type="ECO:0000256" key="4">
    <source>
        <dbReference type="ARBA" id="ARBA00022692"/>
    </source>
</evidence>
<dbReference type="Pfam" id="PF26314">
    <property type="entry name" value="MptA_B_family"/>
    <property type="match status" value="1"/>
</dbReference>
<feature type="transmembrane region" description="Helical" evidence="8">
    <location>
        <begin position="369"/>
        <end position="391"/>
    </location>
</feature>
<organism evidence="9 10">
    <name type="scientific">Propioniciclava tarda</name>
    <dbReference type="NCBI Taxonomy" id="433330"/>
    <lineage>
        <taxon>Bacteria</taxon>
        <taxon>Bacillati</taxon>
        <taxon>Actinomycetota</taxon>
        <taxon>Actinomycetes</taxon>
        <taxon>Propionibacteriales</taxon>
        <taxon>Propionibacteriaceae</taxon>
        <taxon>Propioniciclava</taxon>
    </lineage>
</organism>
<feature type="transmembrane region" description="Helical" evidence="8">
    <location>
        <begin position="22"/>
        <end position="47"/>
    </location>
</feature>
<comment type="caution">
    <text evidence="9">The sequence shown here is derived from an EMBL/GenBank/DDBJ whole genome shotgun (WGS) entry which is preliminary data.</text>
</comment>
<keyword evidence="3" id="KW-0808">Transferase</keyword>
<comment type="subcellular location">
    <subcellularLocation>
        <location evidence="1">Membrane</location>
        <topology evidence="1">Multi-pass membrane protein</topology>
    </subcellularLocation>
</comment>
<keyword evidence="5 8" id="KW-1133">Transmembrane helix</keyword>
<feature type="transmembrane region" description="Helical" evidence="8">
    <location>
        <begin position="101"/>
        <end position="119"/>
    </location>
</feature>
<keyword evidence="4 8" id="KW-0812">Transmembrane</keyword>
<feature type="transmembrane region" description="Helical" evidence="8">
    <location>
        <begin position="307"/>
        <end position="331"/>
    </location>
</feature>
<feature type="transmembrane region" description="Helical" evidence="8">
    <location>
        <begin position="235"/>
        <end position="257"/>
    </location>
</feature>
<evidence type="ECO:0000256" key="8">
    <source>
        <dbReference type="SAM" id="Phobius"/>
    </source>
</evidence>
<feature type="transmembrane region" description="Helical" evidence="8">
    <location>
        <begin position="337"/>
        <end position="357"/>
    </location>
</feature>
<evidence type="ECO:0000313" key="9">
    <source>
        <dbReference type="EMBL" id="TBT94392.1"/>
    </source>
</evidence>
<dbReference type="InterPro" id="IPR049829">
    <property type="entry name" value="MptA/B-like"/>
</dbReference>
<keyword evidence="6 8" id="KW-0472">Membrane</keyword>
<keyword evidence="2" id="KW-0328">Glycosyltransferase</keyword>
<feature type="transmembrane region" description="Helical" evidence="8">
    <location>
        <begin position="277"/>
        <end position="295"/>
    </location>
</feature>
<dbReference type="GO" id="GO:0016020">
    <property type="term" value="C:membrane"/>
    <property type="evidence" value="ECO:0007669"/>
    <property type="project" value="UniProtKB-SubCell"/>
</dbReference>
<gene>
    <name evidence="9" type="ORF">ET996_10910</name>
</gene>
<sequence length="502" mass="54179">MSARDLVHPLVLLRRFASDMGAAIRVGGVRGGLLATCLLAVGSLTPAYLPQSSPYWVPARALGLDSWWAKALGTGMVIAAVGLLMIAWFNVRPTIYVGVKHWAVLLWWSLPLLLAPPIFSHDAYSYAAQGWLVHNGLNPYEASPSFLPGPFADQVAWVWRYTSAPYGPLALQISHGLVELAGLNPYYSAVLHRIPALVGVALVVHFLPRIAILMNVDPRGVAWFSTINPLLVIDFVGGAHNDALMVGLVVAALYTAYRGRMFWALVLIGVGTAIKQPAILAAYPIAVIGSGWAGWHVRHLARFVVRLAYAFAVSIGVFCAISVATGLGFGWLNAVTVPGMIVTMAPFSLIGFGVQNLVNLITGDPNGQLIWKIAQTLGLVLSAAFVVWYAITRSRTRPVSFLAWAYLAFASFGPALHPWYLTWGGLLLPLSKPSPRVWRIAAALVSVLLVYDAGNMAWRNDLVGLALAAVAAAVIVLYRRYLRGHRPLAGLGYHDEEGEANA</sequence>
<feature type="transmembrane region" description="Helical" evidence="8">
    <location>
        <begin position="403"/>
        <end position="430"/>
    </location>
</feature>
<evidence type="ECO:0000313" key="10">
    <source>
        <dbReference type="Proteomes" id="UP000291933"/>
    </source>
</evidence>
<dbReference type="NCBIfam" id="NF038066">
    <property type="entry name" value="MptB"/>
    <property type="match status" value="1"/>
</dbReference>
<dbReference type="EMBL" id="SDMR01000014">
    <property type="protein sequence ID" value="TBT94392.1"/>
    <property type="molecule type" value="Genomic_DNA"/>
</dbReference>
<feature type="transmembrane region" description="Helical" evidence="8">
    <location>
        <begin position="194"/>
        <end position="214"/>
    </location>
</feature>
<keyword evidence="10" id="KW-1185">Reference proteome</keyword>
<dbReference type="OrthoDB" id="5242303at2"/>
<evidence type="ECO:0000256" key="2">
    <source>
        <dbReference type="ARBA" id="ARBA00022676"/>
    </source>
</evidence>
<protein>
    <recommendedName>
        <fullName evidence="11">DUF2029 domain-containing protein</fullName>
    </recommendedName>
</protein>
<name>A0A4Q9KIZ0_PROTD</name>
<evidence type="ECO:0000256" key="5">
    <source>
        <dbReference type="ARBA" id="ARBA00022989"/>
    </source>
</evidence>
<feature type="transmembrane region" description="Helical" evidence="8">
    <location>
        <begin position="67"/>
        <end position="89"/>
    </location>
</feature>
<accession>A0A4Q9KIZ0</accession>
<evidence type="ECO:0000256" key="1">
    <source>
        <dbReference type="ARBA" id="ARBA00004141"/>
    </source>
</evidence>
<dbReference type="AlphaFoldDB" id="A0A4Q9KIZ0"/>
<evidence type="ECO:0008006" key="11">
    <source>
        <dbReference type="Google" id="ProtNLM"/>
    </source>
</evidence>
<dbReference type="Proteomes" id="UP000291933">
    <property type="component" value="Unassembled WGS sequence"/>
</dbReference>
<feature type="transmembrane region" description="Helical" evidence="8">
    <location>
        <begin position="462"/>
        <end position="478"/>
    </location>
</feature>
<reference evidence="9 10" key="1">
    <citation type="submission" date="2019-01" db="EMBL/GenBank/DDBJ databases">
        <title>Lactibacter flavus gen. nov., sp. nov., a novel bacterium of the family Propionibacteriaceae isolated from raw milk and dairy products.</title>
        <authorList>
            <person name="Huptas C."/>
            <person name="Wenning M."/>
            <person name="Breitenwieser F."/>
            <person name="Doll E."/>
            <person name="Von Neubeck M."/>
            <person name="Busse H.-J."/>
            <person name="Scherer S."/>
        </authorList>
    </citation>
    <scope>NUCLEOTIDE SEQUENCE [LARGE SCALE GENOMIC DNA]</scope>
    <source>
        <strain evidence="9 10">DSM 22130</strain>
    </source>
</reference>
<evidence type="ECO:0000256" key="3">
    <source>
        <dbReference type="ARBA" id="ARBA00022679"/>
    </source>
</evidence>